<dbReference type="EMBL" id="JBBKZT010000016">
    <property type="protein sequence ID" value="MEJ8850690.1"/>
    <property type="molecule type" value="Genomic_DNA"/>
</dbReference>
<dbReference type="RefSeq" id="WP_340346102.1">
    <property type="nucleotide sequence ID" value="NZ_JBBKZT010000016.1"/>
</dbReference>
<name>A0ABU8WT14_9BURK</name>
<reference evidence="1 2" key="1">
    <citation type="submission" date="2024-03" db="EMBL/GenBank/DDBJ databases">
        <title>Novel species of the genus Variovorax.</title>
        <authorList>
            <person name="Liu Q."/>
            <person name="Xin Y.-H."/>
        </authorList>
    </citation>
    <scope>NUCLEOTIDE SEQUENCE [LARGE SCALE GENOMIC DNA]</scope>
    <source>
        <strain evidence="1 2">KACC 18900</strain>
    </source>
</reference>
<comment type="caution">
    <text evidence="1">The sequence shown here is derived from an EMBL/GenBank/DDBJ whole genome shotgun (WGS) entry which is preliminary data.</text>
</comment>
<gene>
    <name evidence="1" type="ORF">WKW82_28905</name>
</gene>
<evidence type="ECO:0000313" key="2">
    <source>
        <dbReference type="Proteomes" id="UP001385892"/>
    </source>
</evidence>
<keyword evidence="2" id="KW-1185">Reference proteome</keyword>
<organism evidence="1 2">
    <name type="scientific">Variovorax rhizosphaerae</name>
    <dbReference type="NCBI Taxonomy" id="1836200"/>
    <lineage>
        <taxon>Bacteria</taxon>
        <taxon>Pseudomonadati</taxon>
        <taxon>Pseudomonadota</taxon>
        <taxon>Betaproteobacteria</taxon>
        <taxon>Burkholderiales</taxon>
        <taxon>Comamonadaceae</taxon>
        <taxon>Variovorax</taxon>
    </lineage>
</organism>
<accession>A0ABU8WT14</accession>
<dbReference type="Proteomes" id="UP001385892">
    <property type="component" value="Unassembled WGS sequence"/>
</dbReference>
<sequence>MKFSWQGAMQVMAFIALTLVATALLVAAGLDEENAIPASHSLSLQPHGGHG</sequence>
<evidence type="ECO:0000313" key="1">
    <source>
        <dbReference type="EMBL" id="MEJ8850690.1"/>
    </source>
</evidence>
<proteinExistence type="predicted"/>
<protein>
    <submittedName>
        <fullName evidence="1">Uncharacterized protein</fullName>
    </submittedName>
</protein>